<proteinExistence type="inferred from homology"/>
<evidence type="ECO:0000313" key="9">
    <source>
        <dbReference type="Proteomes" id="UP000683507"/>
    </source>
</evidence>
<comment type="catalytic activity">
    <reaction evidence="6">
        <text>orotidine 5'-phosphate + diphosphate = orotate + 5-phospho-alpha-D-ribose 1-diphosphate</text>
        <dbReference type="Rhea" id="RHEA:10380"/>
        <dbReference type="ChEBI" id="CHEBI:30839"/>
        <dbReference type="ChEBI" id="CHEBI:33019"/>
        <dbReference type="ChEBI" id="CHEBI:57538"/>
        <dbReference type="ChEBI" id="CHEBI:58017"/>
        <dbReference type="EC" id="2.4.2.10"/>
    </reaction>
</comment>
<comment type="pathway">
    <text evidence="1 6">Pyrimidine metabolism; UMP biosynthesis via de novo pathway; UMP from orotate: step 1/2.</text>
</comment>
<organism evidence="8 9">
    <name type="scientific">Parvicella tangerina</name>
    <dbReference type="NCBI Taxonomy" id="2829795"/>
    <lineage>
        <taxon>Bacteria</taxon>
        <taxon>Pseudomonadati</taxon>
        <taxon>Bacteroidota</taxon>
        <taxon>Flavobacteriia</taxon>
        <taxon>Flavobacteriales</taxon>
        <taxon>Parvicellaceae</taxon>
        <taxon>Parvicella</taxon>
    </lineage>
</organism>
<evidence type="ECO:0000256" key="1">
    <source>
        <dbReference type="ARBA" id="ARBA00004889"/>
    </source>
</evidence>
<feature type="binding site" description="in other chain" evidence="6">
    <location>
        <begin position="126"/>
        <end position="134"/>
    </location>
    <ligand>
        <name>5-phospho-alpha-D-ribose 1-diphosphate</name>
        <dbReference type="ChEBI" id="CHEBI:58017"/>
        <note>ligand shared between dimeric partners</note>
    </ligand>
</feature>
<evidence type="ECO:0000256" key="2">
    <source>
        <dbReference type="ARBA" id="ARBA00011971"/>
    </source>
</evidence>
<feature type="binding site" evidence="6">
    <location>
        <position position="100"/>
    </location>
    <ligand>
        <name>5-phospho-alpha-D-ribose 1-diphosphate</name>
        <dbReference type="ChEBI" id="CHEBI:58017"/>
        <note>ligand shared between dimeric partners</note>
    </ligand>
</feature>
<dbReference type="InterPro" id="IPR000836">
    <property type="entry name" value="PRTase_dom"/>
</dbReference>
<evidence type="ECO:0000256" key="4">
    <source>
        <dbReference type="ARBA" id="ARBA00022679"/>
    </source>
</evidence>
<dbReference type="InterPro" id="IPR023031">
    <property type="entry name" value="OPRT"/>
</dbReference>
<feature type="domain" description="Phosphoribosyltransferase" evidence="7">
    <location>
        <begin position="66"/>
        <end position="156"/>
    </location>
</feature>
<comment type="function">
    <text evidence="6">Catalyzes the transfer of a ribosyl phosphate group from 5-phosphoribose 1-diphosphate to orotate, leading to the formation of orotidine monophosphate (OMP).</text>
</comment>
<keyword evidence="4 6" id="KW-0808">Transferase</keyword>
<comment type="cofactor">
    <cofactor evidence="6">
        <name>Mg(2+)</name>
        <dbReference type="ChEBI" id="CHEBI:18420"/>
    </cofactor>
</comment>
<dbReference type="RefSeq" id="WP_258543586.1">
    <property type="nucleotide sequence ID" value="NZ_OU015584.1"/>
</dbReference>
<dbReference type="EC" id="2.4.2.10" evidence="2 6"/>
<dbReference type="GO" id="GO:0004588">
    <property type="term" value="F:orotate phosphoribosyltransferase activity"/>
    <property type="evidence" value="ECO:0007669"/>
    <property type="project" value="UniProtKB-UniRule"/>
</dbReference>
<dbReference type="SUPFAM" id="SSF53271">
    <property type="entry name" value="PRTase-like"/>
    <property type="match status" value="1"/>
</dbReference>
<dbReference type="PANTHER" id="PTHR19278">
    <property type="entry name" value="OROTATE PHOSPHORIBOSYLTRANSFERASE"/>
    <property type="match status" value="1"/>
</dbReference>
<dbReference type="EMBL" id="OU015584">
    <property type="protein sequence ID" value="CAG5087193.1"/>
    <property type="molecule type" value="Genomic_DNA"/>
</dbReference>
<dbReference type="Gene3D" id="3.40.50.2020">
    <property type="match status" value="1"/>
</dbReference>
<evidence type="ECO:0000256" key="6">
    <source>
        <dbReference type="HAMAP-Rule" id="MF_01208"/>
    </source>
</evidence>
<reference evidence="8" key="1">
    <citation type="submission" date="2021-04" db="EMBL/GenBank/DDBJ databases">
        <authorList>
            <person name="Rodrigo-Torres L."/>
            <person name="Arahal R. D."/>
            <person name="Lucena T."/>
        </authorList>
    </citation>
    <scope>NUCLEOTIDE SEQUENCE</scope>
    <source>
        <strain evidence="8">AS29M-1</strain>
    </source>
</reference>
<feature type="binding site" evidence="6">
    <location>
        <position position="130"/>
    </location>
    <ligand>
        <name>orotate</name>
        <dbReference type="ChEBI" id="CHEBI:30839"/>
    </ligand>
</feature>
<dbReference type="CDD" id="cd06223">
    <property type="entry name" value="PRTases_typeI"/>
    <property type="match status" value="1"/>
</dbReference>
<comment type="caution">
    <text evidence="6">Lacks conserved residue(s) required for the propagation of feature annotation.</text>
</comment>
<gene>
    <name evidence="6 8" type="primary">pyrE</name>
    <name evidence="8" type="ORF">CRYO30217_03411</name>
</gene>
<name>A0A916JR29_9FLAO</name>
<dbReference type="PANTHER" id="PTHR19278:SF9">
    <property type="entry name" value="URIDINE 5'-MONOPHOSPHATE SYNTHASE"/>
    <property type="match status" value="1"/>
</dbReference>
<dbReference type="Pfam" id="PF00156">
    <property type="entry name" value="Pribosyltran"/>
    <property type="match status" value="1"/>
</dbReference>
<dbReference type="GO" id="GO:0019856">
    <property type="term" value="P:pyrimidine nucleobase biosynthetic process"/>
    <property type="evidence" value="ECO:0007669"/>
    <property type="project" value="TreeGrafter"/>
</dbReference>
<dbReference type="InterPro" id="IPR029057">
    <property type="entry name" value="PRTase-like"/>
</dbReference>
<feature type="binding site" evidence="6">
    <location>
        <position position="106"/>
    </location>
    <ligand>
        <name>5-phospho-alpha-D-ribose 1-diphosphate</name>
        <dbReference type="ChEBI" id="CHEBI:58017"/>
        <note>ligand shared between dimeric partners</note>
    </ligand>
</feature>
<evidence type="ECO:0000256" key="5">
    <source>
        <dbReference type="ARBA" id="ARBA00022975"/>
    </source>
</evidence>
<keyword evidence="5 6" id="KW-0665">Pyrimidine biosynthesis</keyword>
<keyword evidence="6" id="KW-0460">Magnesium</keyword>
<dbReference type="KEGG" id="ptan:CRYO30217_03411"/>
<evidence type="ECO:0000256" key="3">
    <source>
        <dbReference type="ARBA" id="ARBA00022676"/>
    </source>
</evidence>
<keyword evidence="3 6" id="KW-0328">Glycosyltransferase</keyword>
<keyword evidence="9" id="KW-1185">Reference proteome</keyword>
<dbReference type="HAMAP" id="MF_01208">
    <property type="entry name" value="PyrE"/>
    <property type="match status" value="1"/>
</dbReference>
<dbReference type="AlphaFoldDB" id="A0A916JR29"/>
<dbReference type="Proteomes" id="UP000683507">
    <property type="component" value="Chromosome"/>
</dbReference>
<accession>A0A916JR29</accession>
<protein>
    <recommendedName>
        <fullName evidence="2 6">Orotate phosphoribosyltransferase</fullName>
        <shortName evidence="6">OPRT</shortName>
        <shortName evidence="6">OPRTase</shortName>
        <ecNumber evidence="2 6">2.4.2.10</ecNumber>
    </recommendedName>
</protein>
<dbReference type="NCBIfam" id="TIGR00336">
    <property type="entry name" value="pyrE"/>
    <property type="match status" value="1"/>
</dbReference>
<comment type="similarity">
    <text evidence="6">Belongs to the purine/pyrimidine phosphoribosyltransferase family. PyrE subfamily.</text>
</comment>
<comment type="subunit">
    <text evidence="6">Homodimer.</text>
</comment>
<sequence length="213" mass="23627">MVYDEECGLKVAEFLLKIKAVKLQPDNPFTWASGWKSPIYCDNRKTLSYPEIRTYLRQRFVDLILETYGKPDVIAGVATGGIAIGALVAQELGVPFIYVRSSSKAHGLNNQIEGDLREGQSVVVIEDLVSSGKSSLVAVEALRAANAIVKGMAAIFTYGFDVAEENFKKHNCKLSTLSNYSLLLQQAVESNYISEEKLETLNQWRSSPNTWNN</sequence>
<dbReference type="GO" id="GO:0044205">
    <property type="term" value="P:'de novo' UMP biosynthetic process"/>
    <property type="evidence" value="ECO:0007669"/>
    <property type="project" value="UniProtKB-UniRule"/>
</dbReference>
<evidence type="ECO:0000313" key="8">
    <source>
        <dbReference type="EMBL" id="CAG5087193.1"/>
    </source>
</evidence>
<dbReference type="GO" id="GO:0000287">
    <property type="term" value="F:magnesium ion binding"/>
    <property type="evidence" value="ECO:0007669"/>
    <property type="project" value="UniProtKB-UniRule"/>
</dbReference>
<dbReference type="InterPro" id="IPR004467">
    <property type="entry name" value="Or_phspho_trans_dom"/>
</dbReference>
<feature type="binding site" evidence="6">
    <location>
        <position position="104"/>
    </location>
    <ligand>
        <name>5-phospho-alpha-D-ribose 1-diphosphate</name>
        <dbReference type="ChEBI" id="CHEBI:58017"/>
        <note>ligand shared between dimeric partners</note>
    </ligand>
</feature>
<evidence type="ECO:0000259" key="7">
    <source>
        <dbReference type="Pfam" id="PF00156"/>
    </source>
</evidence>